<keyword evidence="1" id="KW-0645">Protease</keyword>
<dbReference type="GO" id="GO:0006508">
    <property type="term" value="P:proteolysis"/>
    <property type="evidence" value="ECO:0007669"/>
    <property type="project" value="UniProtKB-KW"/>
</dbReference>
<dbReference type="GO" id="GO:0008237">
    <property type="term" value="F:metallopeptidase activity"/>
    <property type="evidence" value="ECO:0007669"/>
    <property type="project" value="UniProtKB-KW"/>
</dbReference>
<dbReference type="PROSITE" id="PS50249">
    <property type="entry name" value="MPN"/>
    <property type="match status" value="1"/>
</dbReference>
<dbReference type="Proteomes" id="UP000318578">
    <property type="component" value="Unassembled WGS sequence"/>
</dbReference>
<accession>A0A558A6W4</accession>
<keyword evidence="3" id="KW-0378">Hydrolase</keyword>
<keyword evidence="8" id="KW-1185">Reference proteome</keyword>
<dbReference type="RefSeq" id="WP_144641777.1">
    <property type="nucleotide sequence ID" value="NZ_BNAX01000005.1"/>
</dbReference>
<dbReference type="AlphaFoldDB" id="A0A558A6W4"/>
<dbReference type="EMBL" id="VJZA01000040">
    <property type="protein sequence ID" value="TVT20009.1"/>
    <property type="molecule type" value="Genomic_DNA"/>
</dbReference>
<organism evidence="7 8">
    <name type="scientific">Amycolatopsis acidiphila</name>
    <dbReference type="NCBI Taxonomy" id="715473"/>
    <lineage>
        <taxon>Bacteria</taxon>
        <taxon>Bacillati</taxon>
        <taxon>Actinomycetota</taxon>
        <taxon>Actinomycetes</taxon>
        <taxon>Pseudonocardiales</taxon>
        <taxon>Pseudonocardiaceae</taxon>
        <taxon>Amycolatopsis</taxon>
    </lineage>
</organism>
<keyword evidence="2" id="KW-0479">Metal-binding</keyword>
<dbReference type="InterPro" id="IPR037518">
    <property type="entry name" value="MPN"/>
</dbReference>
<keyword evidence="4" id="KW-0862">Zinc</keyword>
<dbReference type="SUPFAM" id="SSF102712">
    <property type="entry name" value="JAB1/MPN domain"/>
    <property type="match status" value="1"/>
</dbReference>
<protein>
    <recommendedName>
        <fullName evidence="6">MPN domain-containing protein</fullName>
    </recommendedName>
</protein>
<name>A0A558A6W4_9PSEU</name>
<keyword evidence="5" id="KW-0482">Metalloprotease</keyword>
<dbReference type="Gene3D" id="3.40.140.10">
    <property type="entry name" value="Cytidine Deaminase, domain 2"/>
    <property type="match status" value="1"/>
</dbReference>
<gene>
    <name evidence="7" type="ORF">FNH06_22070</name>
</gene>
<dbReference type="InterPro" id="IPR028090">
    <property type="entry name" value="JAB_dom_prok"/>
</dbReference>
<evidence type="ECO:0000256" key="3">
    <source>
        <dbReference type="ARBA" id="ARBA00022801"/>
    </source>
</evidence>
<reference evidence="7 8" key="1">
    <citation type="submission" date="2019-07" db="EMBL/GenBank/DDBJ databases">
        <title>New species of Amycolatopsis and Streptomyces.</title>
        <authorList>
            <person name="Duangmal K."/>
            <person name="Teo W.F.A."/>
            <person name="Lipun K."/>
        </authorList>
    </citation>
    <scope>NUCLEOTIDE SEQUENCE [LARGE SCALE GENOMIC DNA]</scope>
    <source>
        <strain evidence="7 8">JCM 30562</strain>
    </source>
</reference>
<sequence length="168" mass="18598">MSPDYRTRVRSINLHTAAVTTILRVVDDDNDGCETGGILLGSVTSDHADVRHVGGPGPAAIRTSDSFMRDRTYAQKLADYVYDLDRSIWIGEWHTHPSAQPIPSDRDFQTYRTLLCDPELEFNVFIALIVGRLSPGSLTTHLVGWVCTTGRLMAAPVHVKNLTAFDET</sequence>
<evidence type="ECO:0000313" key="8">
    <source>
        <dbReference type="Proteomes" id="UP000318578"/>
    </source>
</evidence>
<proteinExistence type="predicted"/>
<evidence type="ECO:0000256" key="5">
    <source>
        <dbReference type="ARBA" id="ARBA00023049"/>
    </source>
</evidence>
<evidence type="ECO:0000256" key="1">
    <source>
        <dbReference type="ARBA" id="ARBA00022670"/>
    </source>
</evidence>
<evidence type="ECO:0000313" key="7">
    <source>
        <dbReference type="EMBL" id="TVT20009.1"/>
    </source>
</evidence>
<dbReference type="OrthoDB" id="5470925at2"/>
<evidence type="ECO:0000259" key="6">
    <source>
        <dbReference type="PROSITE" id="PS50249"/>
    </source>
</evidence>
<comment type="caution">
    <text evidence="7">The sequence shown here is derived from an EMBL/GenBank/DDBJ whole genome shotgun (WGS) entry which is preliminary data.</text>
</comment>
<dbReference type="GO" id="GO:0046872">
    <property type="term" value="F:metal ion binding"/>
    <property type="evidence" value="ECO:0007669"/>
    <property type="project" value="UniProtKB-KW"/>
</dbReference>
<evidence type="ECO:0000256" key="2">
    <source>
        <dbReference type="ARBA" id="ARBA00022723"/>
    </source>
</evidence>
<evidence type="ECO:0000256" key="4">
    <source>
        <dbReference type="ARBA" id="ARBA00022833"/>
    </source>
</evidence>
<feature type="domain" description="MPN" evidence="6">
    <location>
        <begin position="12"/>
        <end position="144"/>
    </location>
</feature>
<dbReference type="Pfam" id="PF14464">
    <property type="entry name" value="Prok-JAB"/>
    <property type="match status" value="1"/>
</dbReference>